<name>A0A9D4EPL6_DREPO</name>
<accession>A0A9D4EPL6</accession>
<dbReference type="AlphaFoldDB" id="A0A9D4EPL6"/>
<reference evidence="1" key="2">
    <citation type="submission" date="2020-11" db="EMBL/GenBank/DDBJ databases">
        <authorList>
            <person name="McCartney M.A."/>
            <person name="Auch B."/>
            <person name="Kono T."/>
            <person name="Mallez S."/>
            <person name="Becker A."/>
            <person name="Gohl D.M."/>
            <person name="Silverstein K.A.T."/>
            <person name="Koren S."/>
            <person name="Bechman K.B."/>
            <person name="Herman A."/>
            <person name="Abrahante J.E."/>
            <person name="Garbe J."/>
        </authorList>
    </citation>
    <scope>NUCLEOTIDE SEQUENCE</scope>
    <source>
        <strain evidence="1">Duluth1</strain>
        <tissue evidence="1">Whole animal</tissue>
    </source>
</reference>
<dbReference type="EMBL" id="JAIWYP010000008">
    <property type="protein sequence ID" value="KAH3781755.1"/>
    <property type="molecule type" value="Genomic_DNA"/>
</dbReference>
<evidence type="ECO:0000313" key="2">
    <source>
        <dbReference type="Proteomes" id="UP000828390"/>
    </source>
</evidence>
<proteinExistence type="predicted"/>
<comment type="caution">
    <text evidence="1">The sequence shown here is derived from an EMBL/GenBank/DDBJ whole genome shotgun (WGS) entry which is preliminary data.</text>
</comment>
<dbReference type="Proteomes" id="UP000828390">
    <property type="component" value="Unassembled WGS sequence"/>
</dbReference>
<gene>
    <name evidence="1" type="ORF">DPMN_159659</name>
</gene>
<protein>
    <submittedName>
        <fullName evidence="1">Uncharacterized protein</fullName>
    </submittedName>
</protein>
<reference evidence="1" key="1">
    <citation type="journal article" date="2019" name="bioRxiv">
        <title>The Genome of the Zebra Mussel, Dreissena polymorpha: A Resource for Invasive Species Research.</title>
        <authorList>
            <person name="McCartney M.A."/>
            <person name="Auch B."/>
            <person name="Kono T."/>
            <person name="Mallez S."/>
            <person name="Zhang Y."/>
            <person name="Obille A."/>
            <person name="Becker A."/>
            <person name="Abrahante J.E."/>
            <person name="Garbe J."/>
            <person name="Badalamenti J.P."/>
            <person name="Herman A."/>
            <person name="Mangelson H."/>
            <person name="Liachko I."/>
            <person name="Sullivan S."/>
            <person name="Sone E.D."/>
            <person name="Koren S."/>
            <person name="Silverstein K.A.T."/>
            <person name="Beckman K.B."/>
            <person name="Gohl D.M."/>
        </authorList>
    </citation>
    <scope>NUCLEOTIDE SEQUENCE</scope>
    <source>
        <strain evidence="1">Duluth1</strain>
        <tissue evidence="1">Whole animal</tissue>
    </source>
</reference>
<evidence type="ECO:0000313" key="1">
    <source>
        <dbReference type="EMBL" id="KAH3781755.1"/>
    </source>
</evidence>
<keyword evidence="2" id="KW-1185">Reference proteome</keyword>
<organism evidence="1 2">
    <name type="scientific">Dreissena polymorpha</name>
    <name type="common">Zebra mussel</name>
    <name type="synonym">Mytilus polymorpha</name>
    <dbReference type="NCBI Taxonomy" id="45954"/>
    <lineage>
        <taxon>Eukaryota</taxon>
        <taxon>Metazoa</taxon>
        <taxon>Spiralia</taxon>
        <taxon>Lophotrochozoa</taxon>
        <taxon>Mollusca</taxon>
        <taxon>Bivalvia</taxon>
        <taxon>Autobranchia</taxon>
        <taxon>Heteroconchia</taxon>
        <taxon>Euheterodonta</taxon>
        <taxon>Imparidentia</taxon>
        <taxon>Neoheterodontei</taxon>
        <taxon>Myida</taxon>
        <taxon>Dreissenoidea</taxon>
        <taxon>Dreissenidae</taxon>
        <taxon>Dreissena</taxon>
    </lineage>
</organism>
<sequence length="56" mass="6246">MGSMLNSYIIAKDSHRENVECLWPNFQDFLLDNADGLIGDFTASKDALILDTARQA</sequence>